<organism evidence="2 3">
    <name type="scientific">Sphingobium nicotianae</name>
    <dbReference type="NCBI Taxonomy" id="2782607"/>
    <lineage>
        <taxon>Bacteria</taxon>
        <taxon>Pseudomonadati</taxon>
        <taxon>Pseudomonadota</taxon>
        <taxon>Alphaproteobacteria</taxon>
        <taxon>Sphingomonadales</taxon>
        <taxon>Sphingomonadaceae</taxon>
        <taxon>Sphingobium</taxon>
    </lineage>
</organism>
<sequence length="129" mass="13739">MLKIALKLAAAPALMLAAMPAHAADTLSNGLTTITPDNPFAYSDVAHYDWISKRDNAGQLVLYMIDLDNPVLGRPQVLGPTPGRGPAAGPVVTIMPEPMTWALMITGLTAVGWSLRSLHRRGSHPVSFV</sequence>
<proteinExistence type="predicted"/>
<feature type="signal peptide" evidence="1">
    <location>
        <begin position="1"/>
        <end position="23"/>
    </location>
</feature>
<evidence type="ECO:0000313" key="2">
    <source>
        <dbReference type="EMBL" id="MBT2188498.1"/>
    </source>
</evidence>
<evidence type="ECO:0000256" key="1">
    <source>
        <dbReference type="SAM" id="SignalP"/>
    </source>
</evidence>
<feature type="chain" id="PRO_5040860946" description="PEP-CTERM sorting domain-containing protein" evidence="1">
    <location>
        <begin position="24"/>
        <end position="129"/>
    </location>
</feature>
<keyword evidence="3" id="KW-1185">Reference proteome</keyword>
<keyword evidence="1" id="KW-0732">Signal</keyword>
<name>A0A9X1DEJ6_9SPHN</name>
<evidence type="ECO:0000313" key="3">
    <source>
        <dbReference type="Proteomes" id="UP001138757"/>
    </source>
</evidence>
<dbReference type="RefSeq" id="WP_214624752.1">
    <property type="nucleotide sequence ID" value="NZ_JAHGAW010000011.1"/>
</dbReference>
<dbReference type="EMBL" id="JAHGAW010000011">
    <property type="protein sequence ID" value="MBT2188498.1"/>
    <property type="molecule type" value="Genomic_DNA"/>
</dbReference>
<dbReference type="AlphaFoldDB" id="A0A9X1DEJ6"/>
<comment type="caution">
    <text evidence="2">The sequence shown here is derived from an EMBL/GenBank/DDBJ whole genome shotgun (WGS) entry which is preliminary data.</text>
</comment>
<dbReference type="Proteomes" id="UP001138757">
    <property type="component" value="Unassembled WGS sequence"/>
</dbReference>
<protein>
    <recommendedName>
        <fullName evidence="4">PEP-CTERM sorting domain-containing protein</fullName>
    </recommendedName>
</protein>
<reference evidence="2" key="1">
    <citation type="submission" date="2021-05" db="EMBL/GenBank/DDBJ databases">
        <title>Genome of Sphingobium sp. strain.</title>
        <authorList>
            <person name="Fan R."/>
        </authorList>
    </citation>
    <scope>NUCLEOTIDE SEQUENCE</scope>
    <source>
        <strain evidence="2">H33</strain>
    </source>
</reference>
<accession>A0A9X1DEJ6</accession>
<evidence type="ECO:0008006" key="4">
    <source>
        <dbReference type="Google" id="ProtNLM"/>
    </source>
</evidence>
<gene>
    <name evidence="2" type="ORF">KK488_16205</name>
</gene>